<dbReference type="GO" id="GO:0032040">
    <property type="term" value="C:small-subunit processome"/>
    <property type="evidence" value="ECO:0007669"/>
    <property type="project" value="UniProtKB-ARBA"/>
</dbReference>
<evidence type="ECO:0000313" key="6">
    <source>
        <dbReference type="Proteomes" id="UP000094565"/>
    </source>
</evidence>
<evidence type="ECO:0000256" key="2">
    <source>
        <dbReference type="ARBA" id="ARBA00023242"/>
    </source>
</evidence>
<dbReference type="InterPro" id="IPR007148">
    <property type="entry name" value="SSU_processome_Utp12"/>
</dbReference>
<dbReference type="GO" id="GO:0000462">
    <property type="term" value="P:maturation of SSU-rRNA from tricistronic rRNA transcript (SSU-rRNA, 5.8S rRNA, LSU-rRNA)"/>
    <property type="evidence" value="ECO:0007669"/>
    <property type="project" value="TreeGrafter"/>
</dbReference>
<protein>
    <submittedName>
        <fullName evidence="5">BA75_02475T0</fullName>
    </submittedName>
</protein>
<dbReference type="InterPro" id="IPR015943">
    <property type="entry name" value="WD40/YVTN_repeat-like_dom_sf"/>
</dbReference>
<dbReference type="InterPro" id="IPR036322">
    <property type="entry name" value="WD40_repeat_dom_sf"/>
</dbReference>
<dbReference type="Proteomes" id="UP000094565">
    <property type="component" value="Chromosome 2"/>
</dbReference>
<dbReference type="PANTHER" id="PTHR44267:SF1">
    <property type="entry name" value="WD REPEAT-CONTAINING PROTEIN 43"/>
    <property type="match status" value="1"/>
</dbReference>
<reference evidence="5 6" key="1">
    <citation type="submission" date="2016-02" db="EMBL/GenBank/DDBJ databases">
        <title>Comparative genomic and transcriptomic foundation for Pichia pastoris.</title>
        <authorList>
            <person name="Love K.R."/>
            <person name="Shah K.A."/>
            <person name="Whittaker C.A."/>
            <person name="Wu J."/>
            <person name="Bartlett M.C."/>
            <person name="Ma D."/>
            <person name="Leeson R.L."/>
            <person name="Priest M."/>
            <person name="Young S.K."/>
            <person name="Love J.C."/>
        </authorList>
    </citation>
    <scope>NUCLEOTIDE SEQUENCE [LARGE SCALE GENOMIC DNA]</scope>
    <source>
        <strain evidence="5 6">ATCC 28485</strain>
    </source>
</reference>
<dbReference type="OrthoDB" id="30195at2759"/>
<dbReference type="EMBL" id="CP014585">
    <property type="protein sequence ID" value="ANZ75318.1"/>
    <property type="molecule type" value="Genomic_DNA"/>
</dbReference>
<dbReference type="AlphaFoldDB" id="A0A1B2JBZ0"/>
<name>A0A1B2JBZ0_PICPA</name>
<evidence type="ECO:0000256" key="1">
    <source>
        <dbReference type="ARBA" id="ARBA00004123"/>
    </source>
</evidence>
<sequence length="538" mass="60433">MAYSVSKTLFDPEGRFFGYSVDRRSRNEIIICEVSSGQVVSRFQLDMQDEILAFTWITQKQSKASVKKASKRTTNGEVVQVNGGAVPLKNLAVMLKNGAILILSPYHNDISNKIVNESEIKCLSSYSDSNGIFYGYDKELKAIKLFNATENKSVSILEFSVDKNIDLIQVLKDNTLLLASASIYLVSPNDSIDYIRLPVPRGHGTRIVSLVQSIRNPDIIVSARINDTTLCVHSLHKKGTVTTVDTLLTVVSIHNFEHDDNEYLATLNDNGVIQICQLPTGKGQTITFSQIRTDSRVPLTGFYVKDGIITVSWFQDMHPRFAKFPCRDSDYIIETEENSSESQEEDDDKNEDEIINILESEKEEVIDSNNIVETAEELYELISNNIEDESRVISICASNNSNVGETVKNLNKSKASRLFMILAQYFTSNVVYSSNLKLWIKWIIVTHGRILIESSETVQVLQLLSSILDEEKKVLPTMLSLQGKLTLLKAQLSLRNEIASISLEDEEKNINSTTVYTVADENMTYDNGETDDFPNVEE</sequence>
<organism evidence="5 6">
    <name type="scientific">Komagataella pastoris</name>
    <name type="common">Yeast</name>
    <name type="synonym">Pichia pastoris</name>
    <dbReference type="NCBI Taxonomy" id="4922"/>
    <lineage>
        <taxon>Eukaryota</taxon>
        <taxon>Fungi</taxon>
        <taxon>Dikarya</taxon>
        <taxon>Ascomycota</taxon>
        <taxon>Saccharomycotina</taxon>
        <taxon>Pichiomycetes</taxon>
        <taxon>Pichiales</taxon>
        <taxon>Pichiaceae</taxon>
        <taxon>Komagataella</taxon>
    </lineage>
</organism>
<dbReference type="Pfam" id="PF04003">
    <property type="entry name" value="Utp12"/>
    <property type="match status" value="1"/>
</dbReference>
<dbReference type="PANTHER" id="PTHR44267">
    <property type="entry name" value="WD REPEAT-CONTAINING PROTEIN 43"/>
    <property type="match status" value="1"/>
</dbReference>
<evidence type="ECO:0000256" key="3">
    <source>
        <dbReference type="ARBA" id="ARBA00038335"/>
    </source>
</evidence>
<feature type="domain" description="Small-subunit processome Utp12" evidence="4">
    <location>
        <begin position="397"/>
        <end position="489"/>
    </location>
</feature>
<evidence type="ECO:0000259" key="4">
    <source>
        <dbReference type="Pfam" id="PF04003"/>
    </source>
</evidence>
<proteinExistence type="inferred from homology"/>
<dbReference type="Gene3D" id="2.130.10.10">
    <property type="entry name" value="YVTN repeat-like/Quinoprotein amine dehydrogenase"/>
    <property type="match status" value="1"/>
</dbReference>
<keyword evidence="6" id="KW-1185">Reference proteome</keyword>
<keyword evidence="2" id="KW-0539">Nucleus</keyword>
<comment type="similarity">
    <text evidence="3">Belongs to the UTP5 family.</text>
</comment>
<evidence type="ECO:0000313" key="5">
    <source>
        <dbReference type="EMBL" id="ANZ75318.1"/>
    </source>
</evidence>
<comment type="subcellular location">
    <subcellularLocation>
        <location evidence="1">Nucleus</location>
    </subcellularLocation>
</comment>
<dbReference type="SUPFAM" id="SSF50978">
    <property type="entry name" value="WD40 repeat-like"/>
    <property type="match status" value="1"/>
</dbReference>
<accession>A0A1B2JBZ0</accession>
<gene>
    <name evidence="5" type="primary">UTP9</name>
    <name evidence="5" type="ORF">ATY40_BA7502475</name>
</gene>
<dbReference type="InterPro" id="IPR052414">
    <property type="entry name" value="U3_snoRNA-assoc_WDR"/>
</dbReference>